<dbReference type="AlphaFoldDB" id="A0A8H6K276"/>
<evidence type="ECO:0000313" key="3">
    <source>
        <dbReference type="EMBL" id="KAF6823692.1"/>
    </source>
</evidence>
<protein>
    <submittedName>
        <fullName evidence="3">Glutamyl-tRNA amidotransferase subunit A (Amidase)</fullName>
    </submittedName>
</protein>
<dbReference type="InterPro" id="IPR000120">
    <property type="entry name" value="Amidase"/>
</dbReference>
<dbReference type="Proteomes" id="UP000639643">
    <property type="component" value="Unassembled WGS sequence"/>
</dbReference>
<gene>
    <name evidence="3" type="ORF">CMUS01_10577</name>
</gene>
<dbReference type="Pfam" id="PF01425">
    <property type="entry name" value="Amidase"/>
    <property type="match status" value="1"/>
</dbReference>
<name>A0A8H6K276_9PEZI</name>
<keyword evidence="3" id="KW-0808">Transferase</keyword>
<dbReference type="InterPro" id="IPR036928">
    <property type="entry name" value="AS_sf"/>
</dbReference>
<feature type="domain" description="Amidase" evidence="2">
    <location>
        <begin position="28"/>
        <end position="419"/>
    </location>
</feature>
<feature type="region of interest" description="Disordered" evidence="1">
    <location>
        <begin position="129"/>
        <end position="155"/>
    </location>
</feature>
<keyword evidence="4" id="KW-1185">Reference proteome</keyword>
<evidence type="ECO:0000313" key="4">
    <source>
        <dbReference type="Proteomes" id="UP000639643"/>
    </source>
</evidence>
<evidence type="ECO:0000259" key="2">
    <source>
        <dbReference type="Pfam" id="PF01425"/>
    </source>
</evidence>
<evidence type="ECO:0000256" key="1">
    <source>
        <dbReference type="SAM" id="MobiDB-lite"/>
    </source>
</evidence>
<dbReference type="PANTHER" id="PTHR11895">
    <property type="entry name" value="TRANSAMIDASE"/>
    <property type="match status" value="1"/>
</dbReference>
<comment type="caution">
    <text evidence="3">The sequence shown here is derived from an EMBL/GenBank/DDBJ whole genome shotgun (WGS) entry which is preliminary data.</text>
</comment>
<dbReference type="InterPro" id="IPR023631">
    <property type="entry name" value="Amidase_dom"/>
</dbReference>
<dbReference type="GO" id="GO:0016740">
    <property type="term" value="F:transferase activity"/>
    <property type="evidence" value="ECO:0007669"/>
    <property type="project" value="UniProtKB-KW"/>
</dbReference>
<dbReference type="SUPFAM" id="SSF75304">
    <property type="entry name" value="Amidase signature (AS) enzymes"/>
    <property type="match status" value="1"/>
</dbReference>
<dbReference type="PANTHER" id="PTHR11895:SF7">
    <property type="entry name" value="GLUTAMYL-TRNA(GLN) AMIDOTRANSFERASE SUBUNIT A, MITOCHONDRIAL"/>
    <property type="match status" value="1"/>
</dbReference>
<dbReference type="EMBL" id="WIGM01000493">
    <property type="protein sequence ID" value="KAF6823692.1"/>
    <property type="molecule type" value="Genomic_DNA"/>
</dbReference>
<reference evidence="3" key="1">
    <citation type="journal article" date="2020" name="Phytopathology">
        <title>Genome Sequence Resources of Colletotrichum truncatum, C. plurivorum, C. musicola, and C. sojae: Four Species Pathogenic to Soybean (Glycine max).</title>
        <authorList>
            <person name="Rogerio F."/>
            <person name="Boufleur T.R."/>
            <person name="Ciampi-Guillardi M."/>
            <person name="Sukno S.A."/>
            <person name="Thon M.R."/>
            <person name="Massola Junior N.S."/>
            <person name="Baroncelli R."/>
        </authorList>
    </citation>
    <scope>NUCLEOTIDE SEQUENCE</scope>
    <source>
        <strain evidence="3">LFN0074</strain>
    </source>
</reference>
<proteinExistence type="predicted"/>
<accession>A0A8H6K276</accession>
<dbReference type="Gene3D" id="3.90.1300.10">
    <property type="entry name" value="Amidase signature (AS) domain"/>
    <property type="match status" value="1"/>
</dbReference>
<sequence>MKRPSLSSMTATEARLHIEADVFSLEDYVRSLLARYYARDGEVKAWAHIEPEKVLQQARRLDQMPRECRGPLHGFVVGVKDAILTEDYPTRHGSMIHADDQPLLDASSVAILRRNGALIMGKTTTTEFTASFDGPGTRNPHDLSRTPGGSSSGSAAAVADMQVPIALCTQTVGSTIRPASFTGIYAFKPTWNAISPEGQKMSSTTLDTFALMARSVADLQKLADVFVLQDDEPPSAISLSRARFAMVRSPVWPSAGPGTIAALEQAARILRDAGAQVEEVKLPCDFDDILEMQNQILEAEIGVAFLREFSSCPNQISNYIANIADTINSGSKKAYLWALDRVAALRPKMDEIADKYTAIITPSAVDVAPQGRGTGSSDFNAMWTALHTPVVNIPGLRGEGGMPVGISLVASRFRDQHLLQVAQQVGPLFEAVQS</sequence>
<organism evidence="3 4">
    <name type="scientific">Colletotrichum musicola</name>
    <dbReference type="NCBI Taxonomy" id="2175873"/>
    <lineage>
        <taxon>Eukaryota</taxon>
        <taxon>Fungi</taxon>
        <taxon>Dikarya</taxon>
        <taxon>Ascomycota</taxon>
        <taxon>Pezizomycotina</taxon>
        <taxon>Sordariomycetes</taxon>
        <taxon>Hypocreomycetidae</taxon>
        <taxon>Glomerellales</taxon>
        <taxon>Glomerellaceae</taxon>
        <taxon>Colletotrichum</taxon>
        <taxon>Colletotrichum orchidearum species complex</taxon>
    </lineage>
</organism>
<dbReference type="OrthoDB" id="6428749at2759"/>